<dbReference type="InterPro" id="IPR020846">
    <property type="entry name" value="MFS_dom"/>
</dbReference>
<dbReference type="Pfam" id="PF07690">
    <property type="entry name" value="MFS_1"/>
    <property type="match status" value="1"/>
</dbReference>
<comment type="caution">
    <text evidence="7">The sequence shown here is derived from an EMBL/GenBank/DDBJ whole genome shotgun (WGS) entry which is preliminary data.</text>
</comment>
<protein>
    <submittedName>
        <fullName evidence="7">MFS family arabinose efflux permease</fullName>
    </submittedName>
</protein>
<dbReference type="RefSeq" id="WP_012776949.1">
    <property type="nucleotide sequence ID" value="NC_012962.1"/>
</dbReference>
<dbReference type="CDD" id="cd17477">
    <property type="entry name" value="MFS_YcaD_like"/>
    <property type="match status" value="1"/>
</dbReference>
<dbReference type="InterPro" id="IPR036259">
    <property type="entry name" value="MFS_trans_sf"/>
</dbReference>
<name>A0ABX9SJX1_9GAMM</name>
<keyword evidence="8" id="KW-1185">Reference proteome</keyword>
<reference evidence="7 8" key="1">
    <citation type="submission" date="2018-10" db="EMBL/GenBank/DDBJ databases">
        <title>Genomic Encyclopedia of Archaeal and Bacterial Type Strains, Phase II (KMG-II): from individual species to whole genera.</title>
        <authorList>
            <person name="Goeker M."/>
        </authorList>
    </citation>
    <scope>NUCLEOTIDE SEQUENCE [LARGE SCALE GENOMIC DNA]</scope>
    <source>
        <strain evidence="7 8">DSM 15149</strain>
    </source>
</reference>
<evidence type="ECO:0000256" key="5">
    <source>
        <dbReference type="SAM" id="Phobius"/>
    </source>
</evidence>
<feature type="domain" description="Major facilitator superfamily (MFS) profile" evidence="6">
    <location>
        <begin position="11"/>
        <end position="382"/>
    </location>
</feature>
<evidence type="ECO:0000313" key="8">
    <source>
        <dbReference type="Proteomes" id="UP000280955"/>
    </source>
</evidence>
<dbReference type="Gene3D" id="1.20.1250.20">
    <property type="entry name" value="MFS general substrate transporter like domains"/>
    <property type="match status" value="2"/>
</dbReference>
<comment type="subcellular location">
    <subcellularLocation>
        <location evidence="1">Membrane</location>
    </subcellularLocation>
</comment>
<accession>A0ABX9SJX1</accession>
<keyword evidence="2 5" id="KW-0812">Transmembrane</keyword>
<evidence type="ECO:0000313" key="7">
    <source>
        <dbReference type="EMBL" id="RKS57822.1"/>
    </source>
</evidence>
<evidence type="ECO:0000256" key="3">
    <source>
        <dbReference type="ARBA" id="ARBA00022989"/>
    </source>
</evidence>
<dbReference type="InterPro" id="IPR011701">
    <property type="entry name" value="MFS"/>
</dbReference>
<dbReference type="Pfam" id="PF00083">
    <property type="entry name" value="Sugar_tr"/>
    <property type="match status" value="1"/>
</dbReference>
<feature type="transmembrane region" description="Helical" evidence="5">
    <location>
        <begin position="12"/>
        <end position="33"/>
    </location>
</feature>
<feature type="transmembrane region" description="Helical" evidence="5">
    <location>
        <begin position="327"/>
        <end position="347"/>
    </location>
</feature>
<sequence>MQASFKTPKSYIISMILGSSLVGLAMGYTLPMVSLKLASQEHNPAMLGIMSALPAIGMFISSTLMPIFIRTWSLNKLLVISLFLLAASCLFSSYFNRLLYLALPRFLMGFACGVIIVIGESWLSSNICDKYRGTLMGLYTSVFTGCQLIGPLLISVFGVKSLIPSALLSFLVVFCIILILTNPSSLLSQQTEEKTKLPILSLVMSIPCLVVGVFCFSFFDATALSMLPLYGISNGISEQVTITLVTLLFCGDALFQMPLGWFADRVGLKRVHVICGTVFVISLLLLPLTINTILLWINVVILGAFGGGIYTLSLVRVGKKYSGQALVAVNSLFGVVWGVGSLLGPLMTGTAMTIFGKDGFIIMLISIGLLFIVSHLIPKKVVSLA</sequence>
<feature type="transmembrane region" description="Helical" evidence="5">
    <location>
        <begin position="271"/>
        <end position="290"/>
    </location>
</feature>
<dbReference type="InterPro" id="IPR047200">
    <property type="entry name" value="MFS_YcaD-like"/>
</dbReference>
<organism evidence="7 8">
    <name type="scientific">Photorhabdus asymbiotica</name>
    <dbReference type="NCBI Taxonomy" id="291112"/>
    <lineage>
        <taxon>Bacteria</taxon>
        <taxon>Pseudomonadati</taxon>
        <taxon>Pseudomonadota</taxon>
        <taxon>Gammaproteobacteria</taxon>
        <taxon>Enterobacterales</taxon>
        <taxon>Morganellaceae</taxon>
        <taxon>Photorhabdus</taxon>
    </lineage>
</organism>
<evidence type="ECO:0000259" key="6">
    <source>
        <dbReference type="PROSITE" id="PS50850"/>
    </source>
</evidence>
<proteinExistence type="predicted"/>
<evidence type="ECO:0000256" key="1">
    <source>
        <dbReference type="ARBA" id="ARBA00004370"/>
    </source>
</evidence>
<keyword evidence="3 5" id="KW-1133">Transmembrane helix</keyword>
<dbReference type="PANTHER" id="PTHR23521:SF3">
    <property type="entry name" value="MFS TRANSPORTER"/>
    <property type="match status" value="1"/>
</dbReference>
<feature type="transmembrane region" description="Helical" evidence="5">
    <location>
        <begin position="45"/>
        <end position="65"/>
    </location>
</feature>
<feature type="transmembrane region" description="Helical" evidence="5">
    <location>
        <begin position="135"/>
        <end position="154"/>
    </location>
</feature>
<dbReference type="Proteomes" id="UP000280955">
    <property type="component" value="Unassembled WGS sequence"/>
</dbReference>
<feature type="transmembrane region" description="Helical" evidence="5">
    <location>
        <begin position="296"/>
        <end position="315"/>
    </location>
</feature>
<feature type="transmembrane region" description="Helical" evidence="5">
    <location>
        <begin position="239"/>
        <end position="259"/>
    </location>
</feature>
<gene>
    <name evidence="7" type="ORF">BDD30_2636</name>
</gene>
<evidence type="ECO:0000256" key="2">
    <source>
        <dbReference type="ARBA" id="ARBA00022692"/>
    </source>
</evidence>
<feature type="transmembrane region" description="Helical" evidence="5">
    <location>
        <begin position="359"/>
        <end position="377"/>
    </location>
</feature>
<keyword evidence="4 5" id="KW-0472">Membrane</keyword>
<dbReference type="PROSITE" id="PS50850">
    <property type="entry name" value="MFS"/>
    <property type="match status" value="1"/>
</dbReference>
<feature type="transmembrane region" description="Helical" evidence="5">
    <location>
        <begin position="199"/>
        <end position="219"/>
    </location>
</feature>
<dbReference type="PANTHER" id="PTHR23521">
    <property type="entry name" value="TRANSPORTER MFS SUPERFAMILY"/>
    <property type="match status" value="1"/>
</dbReference>
<evidence type="ECO:0000256" key="4">
    <source>
        <dbReference type="ARBA" id="ARBA00023136"/>
    </source>
</evidence>
<dbReference type="EMBL" id="RBLJ01000003">
    <property type="protein sequence ID" value="RKS57822.1"/>
    <property type="molecule type" value="Genomic_DNA"/>
</dbReference>
<feature type="transmembrane region" description="Helical" evidence="5">
    <location>
        <begin position="101"/>
        <end position="123"/>
    </location>
</feature>
<feature type="transmembrane region" description="Helical" evidence="5">
    <location>
        <begin position="77"/>
        <end position="95"/>
    </location>
</feature>
<dbReference type="InterPro" id="IPR005828">
    <property type="entry name" value="MFS_sugar_transport-like"/>
</dbReference>
<dbReference type="SUPFAM" id="SSF103473">
    <property type="entry name" value="MFS general substrate transporter"/>
    <property type="match status" value="1"/>
</dbReference>
<feature type="transmembrane region" description="Helical" evidence="5">
    <location>
        <begin position="166"/>
        <end position="187"/>
    </location>
</feature>